<comment type="caution">
    <text evidence="3">The sequence shown here is derived from an EMBL/GenBank/DDBJ whole genome shotgun (WGS) entry which is preliminary data.</text>
</comment>
<dbReference type="SUPFAM" id="SSF55383">
    <property type="entry name" value="Copper amine oxidase, domain N"/>
    <property type="match status" value="1"/>
</dbReference>
<sequence length="530" mass="57187">MASRRFWSKWLVWASIAAMLALAGCQSVNGLDLNQAWIKSATATSLEASGSWTIDMDIDEDADVTPETRKELEGLKRLLPITLELTHVKQQDERHLSAEGAFALAKGKIPFRLAVTPEAVSLSAEGVAKPLLLELDETAGFGTAASLLDGGIGPLGGGKDARELLQNKELQQALAGFVVRNLPNPGKLTAEPVNGTVHGENLPLYKVQAEIGLEELQKLLRAFLLRLAQDDQGMKEVIALYYDALKPVFDAAAADEDAEDEELGLDVFGGGMNALLNDKEVAVEFLHGTIKAGLALVLSELGASENNPSLPFGKGTELKAELYVDRNLHIRKTNYDLTLKAPDGAGSDGVSAIRVTGSMETWNVGGAVKAGEPETEGAVSVADLDDASGLLDENSLLYDVLKNDLYAFKQEASFYFFLPDKSYNPDFTVPYIEDGTTMVPVTGFADRLGMSVAWNPDKRTVTVTDPRTESVLELYAGSGEALLNGKPYRLALPAVIRDGTTYAPLKSLADAFGFETIWDEETETITIIRY</sequence>
<dbReference type="RefSeq" id="WP_138788199.1">
    <property type="nucleotide sequence ID" value="NZ_JBHTGQ010000018.1"/>
</dbReference>
<dbReference type="InterPro" id="IPR012854">
    <property type="entry name" value="Cu_amine_oxidase-like_N"/>
</dbReference>
<evidence type="ECO:0000256" key="1">
    <source>
        <dbReference type="SAM" id="SignalP"/>
    </source>
</evidence>
<proteinExistence type="predicted"/>
<feature type="chain" id="PRO_5047540929" evidence="1">
    <location>
        <begin position="24"/>
        <end position="530"/>
    </location>
</feature>
<dbReference type="InterPro" id="IPR036582">
    <property type="entry name" value="Mao_N_sf"/>
</dbReference>
<organism evidence="3 4">
    <name type="scientific">Paenibacillus thermoaerophilus</name>
    <dbReference type="NCBI Taxonomy" id="1215385"/>
    <lineage>
        <taxon>Bacteria</taxon>
        <taxon>Bacillati</taxon>
        <taxon>Bacillota</taxon>
        <taxon>Bacilli</taxon>
        <taxon>Bacillales</taxon>
        <taxon>Paenibacillaceae</taxon>
        <taxon>Paenibacillus</taxon>
    </lineage>
</organism>
<protein>
    <submittedName>
        <fullName evidence="3">Copper amine oxidase N-terminal domain-containing protein</fullName>
    </submittedName>
</protein>
<gene>
    <name evidence="3" type="ORF">ACFQWB_08135</name>
</gene>
<accession>A0ABW2V6G2</accession>
<dbReference type="EMBL" id="JBHTGQ010000018">
    <property type="protein sequence ID" value="MFC7749908.1"/>
    <property type="molecule type" value="Genomic_DNA"/>
</dbReference>
<dbReference type="Pfam" id="PF07833">
    <property type="entry name" value="Cu_amine_oxidN1"/>
    <property type="match status" value="1"/>
</dbReference>
<evidence type="ECO:0000259" key="2">
    <source>
        <dbReference type="Pfam" id="PF07833"/>
    </source>
</evidence>
<evidence type="ECO:0000313" key="3">
    <source>
        <dbReference type="EMBL" id="MFC7749908.1"/>
    </source>
</evidence>
<dbReference type="PROSITE" id="PS51257">
    <property type="entry name" value="PROKAR_LIPOPROTEIN"/>
    <property type="match status" value="1"/>
</dbReference>
<keyword evidence="4" id="KW-1185">Reference proteome</keyword>
<feature type="signal peptide" evidence="1">
    <location>
        <begin position="1"/>
        <end position="23"/>
    </location>
</feature>
<evidence type="ECO:0000313" key="4">
    <source>
        <dbReference type="Proteomes" id="UP001596528"/>
    </source>
</evidence>
<feature type="domain" description="Copper amine oxidase-like N-terminal" evidence="2">
    <location>
        <begin position="428"/>
        <end position="527"/>
    </location>
</feature>
<reference evidence="4" key="1">
    <citation type="journal article" date="2019" name="Int. J. Syst. Evol. Microbiol.">
        <title>The Global Catalogue of Microorganisms (GCM) 10K type strain sequencing project: providing services to taxonomists for standard genome sequencing and annotation.</title>
        <authorList>
            <consortium name="The Broad Institute Genomics Platform"/>
            <consortium name="The Broad Institute Genome Sequencing Center for Infectious Disease"/>
            <person name="Wu L."/>
            <person name="Ma J."/>
        </authorList>
    </citation>
    <scope>NUCLEOTIDE SEQUENCE [LARGE SCALE GENOMIC DNA]</scope>
    <source>
        <strain evidence="4">JCM 18657</strain>
    </source>
</reference>
<keyword evidence="1" id="KW-0732">Signal</keyword>
<dbReference type="Proteomes" id="UP001596528">
    <property type="component" value="Unassembled WGS sequence"/>
</dbReference>
<name>A0ABW2V6G2_9BACL</name>
<dbReference type="Gene3D" id="3.30.457.10">
    <property type="entry name" value="Copper amine oxidase-like, N-terminal domain"/>
    <property type="match status" value="1"/>
</dbReference>